<dbReference type="SUPFAM" id="SSF56496">
    <property type="entry name" value="Fibrinogen C-terminal domain-like"/>
    <property type="match status" value="1"/>
</dbReference>
<dbReference type="PROSITE" id="PS51406">
    <property type="entry name" value="FIBRINOGEN_C_2"/>
    <property type="match status" value="1"/>
</dbReference>
<dbReference type="InterPro" id="IPR050373">
    <property type="entry name" value="Fibrinogen_C-term_domain"/>
</dbReference>
<dbReference type="Pfam" id="PF00147">
    <property type="entry name" value="Fibrinogen_C"/>
    <property type="match status" value="1"/>
</dbReference>
<dbReference type="InterPro" id="IPR002181">
    <property type="entry name" value="Fibrinogen_a/b/g_C_dom"/>
</dbReference>
<dbReference type="EnsemblMetazoa" id="G22289.1">
    <property type="protein sequence ID" value="G22289.1:cds"/>
    <property type="gene ID" value="G22289"/>
</dbReference>
<organism evidence="2 3">
    <name type="scientific">Magallana gigas</name>
    <name type="common">Pacific oyster</name>
    <name type="synonym">Crassostrea gigas</name>
    <dbReference type="NCBI Taxonomy" id="29159"/>
    <lineage>
        <taxon>Eukaryota</taxon>
        <taxon>Metazoa</taxon>
        <taxon>Spiralia</taxon>
        <taxon>Lophotrochozoa</taxon>
        <taxon>Mollusca</taxon>
        <taxon>Bivalvia</taxon>
        <taxon>Autobranchia</taxon>
        <taxon>Pteriomorphia</taxon>
        <taxon>Ostreida</taxon>
        <taxon>Ostreoidea</taxon>
        <taxon>Ostreidae</taxon>
        <taxon>Magallana</taxon>
    </lineage>
</organism>
<dbReference type="PANTHER" id="PTHR19143">
    <property type="entry name" value="FIBRINOGEN/TENASCIN/ANGIOPOEITIN"/>
    <property type="match status" value="1"/>
</dbReference>
<protein>
    <recommendedName>
        <fullName evidence="1">Fibrinogen C-terminal domain-containing protein</fullName>
    </recommendedName>
</protein>
<feature type="domain" description="Fibrinogen C-terminal" evidence="1">
    <location>
        <begin position="237"/>
        <end position="339"/>
    </location>
</feature>
<evidence type="ECO:0000313" key="3">
    <source>
        <dbReference type="Proteomes" id="UP000005408"/>
    </source>
</evidence>
<dbReference type="Proteomes" id="UP000005408">
    <property type="component" value="Unassembled WGS sequence"/>
</dbReference>
<proteinExistence type="predicted"/>
<dbReference type="AlphaFoldDB" id="A0A8W8K3M0"/>
<dbReference type="Gene3D" id="4.10.530.10">
    <property type="entry name" value="Gamma-fibrinogen Carboxyl Terminal Fragment, domain 2"/>
    <property type="match status" value="1"/>
</dbReference>
<accession>A0A8W8K3M0</accession>
<evidence type="ECO:0000313" key="2">
    <source>
        <dbReference type="EnsemblMetazoa" id="G22289.1:cds"/>
    </source>
</evidence>
<name>A0A8W8K3M0_MAGGI</name>
<dbReference type="Gene3D" id="3.90.215.10">
    <property type="entry name" value="Gamma Fibrinogen, chain A, domain 1"/>
    <property type="match status" value="1"/>
</dbReference>
<reference evidence="2" key="1">
    <citation type="submission" date="2022-08" db="UniProtKB">
        <authorList>
            <consortium name="EnsemblMetazoa"/>
        </authorList>
    </citation>
    <scope>IDENTIFICATION</scope>
    <source>
        <strain evidence="2">05x7-T-G4-1.051#20</strain>
    </source>
</reference>
<keyword evidence="3" id="KW-1185">Reference proteome</keyword>
<evidence type="ECO:0000259" key="1">
    <source>
        <dbReference type="PROSITE" id="PS51406"/>
    </source>
</evidence>
<dbReference type="InterPro" id="IPR036056">
    <property type="entry name" value="Fibrinogen-like_C"/>
</dbReference>
<dbReference type="InterPro" id="IPR014716">
    <property type="entry name" value="Fibrinogen_a/b/g_C_1"/>
</dbReference>
<dbReference type="GO" id="GO:0005615">
    <property type="term" value="C:extracellular space"/>
    <property type="evidence" value="ECO:0007669"/>
    <property type="project" value="TreeGrafter"/>
</dbReference>
<dbReference type="SMART" id="SM00186">
    <property type="entry name" value="FBG"/>
    <property type="match status" value="1"/>
</dbReference>
<sequence length="400" mass="45518">MLFDNFGARQEQNNLNLDFTKSVLQQLSEGIEKKLMDKLDEVENVMEAKFSQLIETTIRKTVEKEMVIARNTEQQILRQDMLSFTTYLDGKSETLLNNSDMNRLDMKEAIDGLSSLIQVQTEEEKTNETGNRGTTKSVCTKTMAGEFGDKEPNLEKMFIDGLNNFTIILEKTLMERESLLREVGNISVQLSPKDEVLVVGLNRSSIEILHQFLLAMRNPHHLKVTTTYKNDSNTITGNDMLHRLTSLKPQELRVDMQRFNAEKAFAKYSNFSVGDEESKYKLNVKGYNGTAGDSLNYSNDIKFSTLDQDNDNDSGNCATYWKSAGWFKSCFKTNPNGQYTGSEIKEIQVILQWPKKIHKDAEQRGETHSSLTMGVRGHRADDECWKVHLGVALTKSPKTH</sequence>